<dbReference type="CDD" id="cd16503">
    <property type="entry name" value="RING-HC_CHFR"/>
    <property type="match status" value="1"/>
</dbReference>
<evidence type="ECO:0000256" key="6">
    <source>
        <dbReference type="ARBA" id="ARBA00017908"/>
    </source>
</evidence>
<dbReference type="PROSITE" id="PS00518">
    <property type="entry name" value="ZF_RING_1"/>
    <property type="match status" value="1"/>
</dbReference>
<reference evidence="22" key="2">
    <citation type="submission" date="2025-08" db="UniProtKB">
        <authorList>
            <consortium name="Ensembl"/>
        </authorList>
    </citation>
    <scope>IDENTIFICATION</scope>
</reference>
<dbReference type="InterPro" id="IPR008984">
    <property type="entry name" value="SMAD_FHA_dom_sf"/>
</dbReference>
<dbReference type="PROSITE" id="PS50006">
    <property type="entry name" value="FHA_DOMAIN"/>
    <property type="match status" value="1"/>
</dbReference>
<proteinExistence type="inferred from homology"/>
<evidence type="ECO:0000256" key="15">
    <source>
        <dbReference type="ARBA" id="ARBA00023306"/>
    </source>
</evidence>
<evidence type="ECO:0000256" key="11">
    <source>
        <dbReference type="ARBA" id="ARBA00022776"/>
    </source>
</evidence>
<evidence type="ECO:0000256" key="5">
    <source>
        <dbReference type="ARBA" id="ARBA00012483"/>
    </source>
</evidence>
<evidence type="ECO:0000259" key="21">
    <source>
        <dbReference type="PROSITE" id="PS50089"/>
    </source>
</evidence>
<dbReference type="GeneID" id="114799409"/>
<dbReference type="GO" id="GO:0016567">
    <property type="term" value="P:protein ubiquitination"/>
    <property type="evidence" value="ECO:0007669"/>
    <property type="project" value="TreeGrafter"/>
</dbReference>
<dbReference type="InterPro" id="IPR052256">
    <property type="entry name" value="E3_ubiquitin-ligase_CHFR"/>
</dbReference>
<keyword evidence="12" id="KW-0833">Ubl conjugation pathway</keyword>
<evidence type="ECO:0000256" key="18">
    <source>
        <dbReference type="PROSITE-ProRule" id="PRU00175"/>
    </source>
</evidence>
<keyword evidence="23" id="KW-1185">Reference proteome</keyword>
<dbReference type="GO" id="GO:0016605">
    <property type="term" value="C:PML body"/>
    <property type="evidence" value="ECO:0007669"/>
    <property type="project" value="UniProtKB-SubCell"/>
</dbReference>
<feature type="compositionally biased region" description="Basic and acidic residues" evidence="19">
    <location>
        <begin position="194"/>
        <end position="203"/>
    </location>
</feature>
<dbReference type="SMART" id="SM00184">
    <property type="entry name" value="RING"/>
    <property type="match status" value="1"/>
</dbReference>
<dbReference type="Ensembl" id="ENSDCDT00010033071.1">
    <property type="protein sequence ID" value="ENSDCDP00010026676.1"/>
    <property type="gene ID" value="ENSDCDG00010016890.1"/>
</dbReference>
<dbReference type="FunFam" id="2.60.200.20:FF:000022">
    <property type="entry name" value="E3 ubiquitin-protein ligase CHFR isoform X2"/>
    <property type="match status" value="1"/>
</dbReference>
<feature type="domain" description="FHA" evidence="20">
    <location>
        <begin position="31"/>
        <end position="82"/>
    </location>
</feature>
<keyword evidence="9" id="KW-0479">Metal-binding</keyword>
<evidence type="ECO:0000256" key="14">
    <source>
        <dbReference type="ARBA" id="ARBA00023242"/>
    </source>
</evidence>
<keyword evidence="13" id="KW-0862">Zinc</keyword>
<dbReference type="InterPro" id="IPR013083">
    <property type="entry name" value="Znf_RING/FYVE/PHD"/>
</dbReference>
<evidence type="ECO:0000256" key="3">
    <source>
        <dbReference type="ARBA" id="ARBA00004906"/>
    </source>
</evidence>
<dbReference type="InterPro" id="IPR001841">
    <property type="entry name" value="Znf_RING"/>
</dbReference>
<dbReference type="GO" id="GO:0051301">
    <property type="term" value="P:cell division"/>
    <property type="evidence" value="ECO:0007669"/>
    <property type="project" value="UniProtKB-KW"/>
</dbReference>
<dbReference type="Proteomes" id="UP000694580">
    <property type="component" value="Chromosome 11"/>
</dbReference>
<dbReference type="GO" id="GO:0008270">
    <property type="term" value="F:zinc ion binding"/>
    <property type="evidence" value="ECO:0007669"/>
    <property type="project" value="UniProtKB-KW"/>
</dbReference>
<dbReference type="GeneTree" id="ENSGT00400000022306"/>
<gene>
    <name evidence="22" type="primary">CHFR</name>
</gene>
<dbReference type="PANTHER" id="PTHR16079:SF4">
    <property type="entry name" value="E3 UBIQUITIN-PROTEIN LIGASE CHFR"/>
    <property type="match status" value="1"/>
</dbReference>
<feature type="region of interest" description="Disordered" evidence="19">
    <location>
        <begin position="143"/>
        <end position="165"/>
    </location>
</feature>
<evidence type="ECO:0000256" key="13">
    <source>
        <dbReference type="ARBA" id="ARBA00022833"/>
    </source>
</evidence>
<dbReference type="CDD" id="cd22672">
    <property type="entry name" value="FHA_CHFR"/>
    <property type="match status" value="1"/>
</dbReference>
<keyword evidence="8" id="KW-0808">Transferase</keyword>
<dbReference type="GO" id="GO:0061630">
    <property type="term" value="F:ubiquitin protein ligase activity"/>
    <property type="evidence" value="ECO:0007669"/>
    <property type="project" value="UniProtKB-EC"/>
</dbReference>
<reference evidence="22" key="3">
    <citation type="submission" date="2025-09" db="UniProtKB">
        <authorList>
            <consortium name="Ensembl"/>
        </authorList>
    </citation>
    <scope>IDENTIFICATION</scope>
</reference>
<evidence type="ECO:0000256" key="8">
    <source>
        <dbReference type="ARBA" id="ARBA00022679"/>
    </source>
</evidence>
<dbReference type="Pfam" id="PF17979">
    <property type="entry name" value="zf-CRD"/>
    <property type="match status" value="1"/>
</dbReference>
<dbReference type="FunFam" id="3.30.40.10:FF:000203">
    <property type="entry name" value="E3 ubiquitin-protein ligase CHFR isoform X1"/>
    <property type="match status" value="1"/>
</dbReference>
<organism evidence="22 23">
    <name type="scientific">Denticeps clupeoides</name>
    <name type="common">denticle herring</name>
    <dbReference type="NCBI Taxonomy" id="299321"/>
    <lineage>
        <taxon>Eukaryota</taxon>
        <taxon>Metazoa</taxon>
        <taxon>Chordata</taxon>
        <taxon>Craniata</taxon>
        <taxon>Vertebrata</taxon>
        <taxon>Euteleostomi</taxon>
        <taxon>Actinopterygii</taxon>
        <taxon>Neopterygii</taxon>
        <taxon>Teleostei</taxon>
        <taxon>Clupei</taxon>
        <taxon>Clupeiformes</taxon>
        <taxon>Denticipitoidei</taxon>
        <taxon>Denticipitidae</taxon>
        <taxon>Denticeps</taxon>
    </lineage>
</organism>
<evidence type="ECO:0000313" key="22">
    <source>
        <dbReference type="Ensembl" id="ENSDCDP00010026676.1"/>
    </source>
</evidence>
<keyword evidence="7" id="KW-0132">Cell division</keyword>
<evidence type="ECO:0000256" key="4">
    <source>
        <dbReference type="ARBA" id="ARBA00005797"/>
    </source>
</evidence>
<feature type="compositionally biased region" description="Polar residues" evidence="19">
    <location>
        <begin position="422"/>
        <end position="431"/>
    </location>
</feature>
<dbReference type="PROSITE" id="PS50089">
    <property type="entry name" value="ZF_RING_2"/>
    <property type="match status" value="1"/>
</dbReference>
<dbReference type="EC" id="2.3.2.27" evidence="5"/>
<dbReference type="GO" id="GO:0006511">
    <property type="term" value="P:ubiquitin-dependent protein catabolic process"/>
    <property type="evidence" value="ECO:0007669"/>
    <property type="project" value="TreeGrafter"/>
</dbReference>
<name>A0AAY4C2C6_9TELE</name>
<dbReference type="AlphaFoldDB" id="A0AAY4C2C6"/>
<dbReference type="InterPro" id="IPR017907">
    <property type="entry name" value="Znf_RING_CS"/>
</dbReference>
<comment type="catalytic activity">
    <reaction evidence="1">
        <text>S-ubiquitinyl-[E2 ubiquitin-conjugating enzyme]-L-cysteine + [acceptor protein]-L-lysine = [E2 ubiquitin-conjugating enzyme]-L-cysteine + N(6)-ubiquitinyl-[acceptor protein]-L-lysine.</text>
        <dbReference type="EC" id="2.3.2.27"/>
    </reaction>
</comment>
<evidence type="ECO:0000256" key="7">
    <source>
        <dbReference type="ARBA" id="ARBA00022618"/>
    </source>
</evidence>
<evidence type="ECO:0000256" key="9">
    <source>
        <dbReference type="ARBA" id="ARBA00022723"/>
    </source>
</evidence>
<keyword evidence="14" id="KW-0539">Nucleus</keyword>
<evidence type="ECO:0000313" key="23">
    <source>
        <dbReference type="Proteomes" id="UP000694580"/>
    </source>
</evidence>
<dbReference type="Gene3D" id="3.30.40.140">
    <property type="match status" value="1"/>
</dbReference>
<evidence type="ECO:0000256" key="17">
    <source>
        <dbReference type="ARBA" id="ARBA00031332"/>
    </source>
</evidence>
<dbReference type="SUPFAM" id="SSF57850">
    <property type="entry name" value="RING/U-box"/>
    <property type="match status" value="1"/>
</dbReference>
<dbReference type="SUPFAM" id="SSF49879">
    <property type="entry name" value="SMAD/FHA domain"/>
    <property type="match status" value="1"/>
</dbReference>
<dbReference type="InterPro" id="IPR040909">
    <property type="entry name" value="CHFR_Znf-CRD"/>
</dbReference>
<evidence type="ECO:0000256" key="10">
    <source>
        <dbReference type="ARBA" id="ARBA00022771"/>
    </source>
</evidence>
<dbReference type="FunFam" id="3.30.40.140:FF:000001">
    <property type="entry name" value="E3 ubiquitin-protein ligase CHFR isoform X1"/>
    <property type="match status" value="1"/>
</dbReference>
<evidence type="ECO:0000256" key="1">
    <source>
        <dbReference type="ARBA" id="ARBA00000900"/>
    </source>
</evidence>
<dbReference type="InterPro" id="IPR000253">
    <property type="entry name" value="FHA_dom"/>
</dbReference>
<dbReference type="PANTHER" id="PTHR16079">
    <property type="entry name" value="UBIQUITIN LIGASE PROTEIN CHFR"/>
    <property type="match status" value="1"/>
</dbReference>
<evidence type="ECO:0000259" key="20">
    <source>
        <dbReference type="PROSITE" id="PS50006"/>
    </source>
</evidence>
<evidence type="ECO:0000256" key="16">
    <source>
        <dbReference type="ARBA" id="ARBA00029800"/>
    </source>
</evidence>
<dbReference type="RefSeq" id="XP_028851866.1">
    <property type="nucleotide sequence ID" value="XM_028996033.1"/>
</dbReference>
<feature type="domain" description="RING-type" evidence="21">
    <location>
        <begin position="265"/>
        <end position="304"/>
    </location>
</feature>
<dbReference type="Pfam" id="PF00498">
    <property type="entry name" value="FHA"/>
    <property type="match status" value="1"/>
</dbReference>
<keyword evidence="15" id="KW-0131">Cell cycle</keyword>
<protein>
    <recommendedName>
        <fullName evidence="6">E3 ubiquitin-protein ligase CHFR</fullName>
        <ecNumber evidence="5">2.3.2.27</ecNumber>
    </recommendedName>
    <alternativeName>
        <fullName evidence="17">Checkpoint with forkhead and RING finger domains protein</fullName>
    </alternativeName>
    <alternativeName>
        <fullName evidence="16">RING-type E3 ubiquitin transferase CHFR</fullName>
    </alternativeName>
</protein>
<accession>A0AAY4C2C6</accession>
<dbReference type="SMART" id="SM00240">
    <property type="entry name" value="FHA"/>
    <property type="match status" value="1"/>
</dbReference>
<comment type="pathway">
    <text evidence="3">Protein modification; protein ubiquitination.</text>
</comment>
<reference evidence="22 23" key="1">
    <citation type="submission" date="2020-06" db="EMBL/GenBank/DDBJ databases">
        <authorList>
            <consortium name="Wellcome Sanger Institute Data Sharing"/>
        </authorList>
    </citation>
    <scope>NUCLEOTIDE SEQUENCE [LARGE SCALE GENOMIC DNA]</scope>
</reference>
<dbReference type="Gene3D" id="2.60.200.20">
    <property type="match status" value="1"/>
</dbReference>
<comment type="similarity">
    <text evidence="4">Belongs to the CHFR family.</text>
</comment>
<sequence>MERPAGAEPWGKLVKVDSGSGAEVLLVNRECTVGRRKGCDLSFPCNKLVSGDHCRIVQDELSGEVWLEDMSTNGTVINMSKLVKKQKHFLQNGDVIYFVYRKNEPEQNIAYVFQSMKPLHAISQKACTVHPKLDSKVRNKGKQFAPQEPVLEEPQPSTSSSHCYSTSFLTSAPGSAVEPVIRPLSLREMLQSEEGSKVALKEGEELEPPDRKRRKIVPASDEFDCSHSKSSDGASVPKQLGVIELVRKDKGENIKTDKMEESLTCIICQDLLYDCVSLQPCMHTFCAACYSGWMERSSLCPTCRCPVERIRKNHILNNLVEAYLQQHPEKCRSEEDLKSMDSRNKITQDMLQPKIERSFSDEEGSSDYLFDLSDNDSDTSDISQSYLTCRQCPGYRKDMSQALWISNPHPDEGVAKPLGEGPSTSSSDATSVPTLREFQCPPHGSHIICTCCLQPMPDRRSELTGQQLSSQQCMVCQRPFCHLYWGCQRLGCQGCLARFSELNLSDKCLDAVLNSNNYESEVLQNYLSSRGRSWREMLLEGLQAVQQGVYHLSDYRINASAVLCYCCGLRVFKELAYKYRENIPTSELPASVTSRPDCYWGRNCRTQVKAHHAMKFNHICEQTRFKN</sequence>
<dbReference type="Pfam" id="PF13923">
    <property type="entry name" value="zf-C3HC4_2"/>
    <property type="match status" value="1"/>
</dbReference>
<comment type="subcellular location">
    <subcellularLocation>
        <location evidence="2">Nucleus</location>
        <location evidence="2">PML body</location>
    </subcellularLocation>
</comment>
<evidence type="ECO:0000256" key="2">
    <source>
        <dbReference type="ARBA" id="ARBA00004322"/>
    </source>
</evidence>
<dbReference type="Gene3D" id="3.30.40.10">
    <property type="entry name" value="Zinc/RING finger domain, C3HC4 (zinc finger)"/>
    <property type="match status" value="1"/>
</dbReference>
<keyword evidence="10 18" id="KW-0863">Zinc-finger</keyword>
<feature type="region of interest" description="Disordered" evidence="19">
    <location>
        <begin position="193"/>
        <end position="235"/>
    </location>
</feature>
<evidence type="ECO:0000256" key="12">
    <source>
        <dbReference type="ARBA" id="ARBA00022786"/>
    </source>
</evidence>
<evidence type="ECO:0000256" key="19">
    <source>
        <dbReference type="SAM" id="MobiDB-lite"/>
    </source>
</evidence>
<feature type="region of interest" description="Disordered" evidence="19">
    <location>
        <begin position="407"/>
        <end position="431"/>
    </location>
</feature>
<keyword evidence="11" id="KW-0498">Mitosis</keyword>